<dbReference type="EMBL" id="LJZR01000014">
    <property type="protein sequence ID" value="KPQ35063.1"/>
    <property type="molecule type" value="Genomic_DNA"/>
</dbReference>
<protein>
    <submittedName>
        <fullName evidence="2">Uncharacterized protein</fullName>
    </submittedName>
</protein>
<reference evidence="2 3" key="1">
    <citation type="submission" date="2015-09" db="EMBL/GenBank/DDBJ databases">
        <title>Identification and resolution of microdiversity through metagenomic sequencing of parallel consortia.</title>
        <authorList>
            <person name="Nelson W.C."/>
            <person name="Romine M.F."/>
            <person name="Lindemann S.R."/>
        </authorList>
    </citation>
    <scope>NUCLEOTIDE SEQUENCE [LARGE SCALE GENOMIC DNA]</scope>
    <source>
        <strain evidence="2">Ana</strain>
    </source>
</reference>
<organism evidence="2 3">
    <name type="scientific">Phormidesmis priestleyi Ana</name>
    <dbReference type="NCBI Taxonomy" id="1666911"/>
    <lineage>
        <taxon>Bacteria</taxon>
        <taxon>Bacillati</taxon>
        <taxon>Cyanobacteriota</taxon>
        <taxon>Cyanophyceae</taxon>
        <taxon>Leptolyngbyales</taxon>
        <taxon>Leptolyngbyaceae</taxon>
        <taxon>Phormidesmis</taxon>
    </lineage>
</organism>
<proteinExistence type="predicted"/>
<feature type="transmembrane region" description="Helical" evidence="1">
    <location>
        <begin position="20"/>
        <end position="40"/>
    </location>
</feature>
<evidence type="ECO:0000256" key="1">
    <source>
        <dbReference type="SAM" id="Phobius"/>
    </source>
</evidence>
<evidence type="ECO:0000313" key="3">
    <source>
        <dbReference type="Proteomes" id="UP000050465"/>
    </source>
</evidence>
<name>A0A0P8C1M7_9CYAN</name>
<evidence type="ECO:0000313" key="2">
    <source>
        <dbReference type="EMBL" id="KPQ35063.1"/>
    </source>
</evidence>
<accession>A0A0P8C1M7</accession>
<dbReference type="Proteomes" id="UP000050465">
    <property type="component" value="Unassembled WGS sequence"/>
</dbReference>
<keyword evidence="1" id="KW-0812">Transmembrane</keyword>
<sequence length="62" mass="7039">MAILNRFMKLLEWLETTRDFFYFLGQPIGISATTALFLYFSIQLWGCDSLLAVTLSCVGALK</sequence>
<dbReference type="AlphaFoldDB" id="A0A0P8C1M7"/>
<comment type="caution">
    <text evidence="2">The sequence shown here is derived from an EMBL/GenBank/DDBJ whole genome shotgun (WGS) entry which is preliminary data.</text>
</comment>
<gene>
    <name evidence="2" type="ORF">HLUCCA11_11635</name>
</gene>
<keyword evidence="1" id="KW-0472">Membrane</keyword>
<keyword evidence="1" id="KW-1133">Transmembrane helix</keyword>